<reference evidence="1 2" key="1">
    <citation type="journal article" date="2020" name="ISME J.">
        <title>Comparative genomics reveals insights into cyanobacterial evolution and habitat adaptation.</title>
        <authorList>
            <person name="Chen M.Y."/>
            <person name="Teng W.K."/>
            <person name="Zhao L."/>
            <person name="Hu C.X."/>
            <person name="Zhou Y.K."/>
            <person name="Han B.P."/>
            <person name="Song L.R."/>
            <person name="Shu W.S."/>
        </authorList>
    </citation>
    <scope>NUCLEOTIDE SEQUENCE [LARGE SCALE GENOMIC DNA]</scope>
    <source>
        <strain evidence="1 2">FACHB-248</strain>
    </source>
</reference>
<proteinExistence type="predicted"/>
<protein>
    <submittedName>
        <fullName evidence="1">Uncharacterized protein</fullName>
    </submittedName>
</protein>
<sequence>MSGLKLLTKQQPISQKLILWHRGRGLLQAIGFLKLMLAIAPKCTVWAKVKILP</sequence>
<organism evidence="1 2">
    <name type="scientific">Scytonema hofmannii FACHB-248</name>
    <dbReference type="NCBI Taxonomy" id="1842502"/>
    <lineage>
        <taxon>Bacteria</taxon>
        <taxon>Bacillati</taxon>
        <taxon>Cyanobacteriota</taxon>
        <taxon>Cyanophyceae</taxon>
        <taxon>Nostocales</taxon>
        <taxon>Scytonemataceae</taxon>
        <taxon>Scytonema</taxon>
    </lineage>
</organism>
<evidence type="ECO:0000313" key="1">
    <source>
        <dbReference type="EMBL" id="MBD2606967.1"/>
    </source>
</evidence>
<name>A0ABR8GUU0_9CYAN</name>
<accession>A0ABR8GUU0</accession>
<gene>
    <name evidence="1" type="ORF">H6G81_21125</name>
</gene>
<evidence type="ECO:0000313" key="2">
    <source>
        <dbReference type="Proteomes" id="UP000660380"/>
    </source>
</evidence>
<keyword evidence="2" id="KW-1185">Reference proteome</keyword>
<dbReference type="EMBL" id="JACJTA010000052">
    <property type="protein sequence ID" value="MBD2606967.1"/>
    <property type="molecule type" value="Genomic_DNA"/>
</dbReference>
<dbReference type="Proteomes" id="UP000660380">
    <property type="component" value="Unassembled WGS sequence"/>
</dbReference>
<comment type="caution">
    <text evidence="1">The sequence shown here is derived from an EMBL/GenBank/DDBJ whole genome shotgun (WGS) entry which is preliminary data.</text>
</comment>
<dbReference type="RefSeq" id="WP_186227472.1">
    <property type="nucleotide sequence ID" value="NZ_JACJTA010000052.1"/>
</dbReference>